<dbReference type="GO" id="GO:0005524">
    <property type="term" value="F:ATP binding"/>
    <property type="evidence" value="ECO:0007669"/>
    <property type="project" value="UniProtKB-KW"/>
</dbReference>
<dbReference type="AlphaFoldDB" id="A0A9Q9IJE5"/>
<dbReference type="EMBL" id="CP073767">
    <property type="protein sequence ID" value="UWZ57212.1"/>
    <property type="molecule type" value="Genomic_DNA"/>
</dbReference>
<evidence type="ECO:0000256" key="7">
    <source>
        <dbReference type="ARBA" id="ARBA00022840"/>
    </source>
</evidence>
<evidence type="ECO:0000256" key="8">
    <source>
        <dbReference type="ARBA" id="ARBA00022989"/>
    </source>
</evidence>
<evidence type="ECO:0000256" key="9">
    <source>
        <dbReference type="ARBA" id="ARBA00023136"/>
    </source>
</evidence>
<dbReference type="Gene3D" id="2.40.50.910">
    <property type="entry name" value="Type VII secretion system EccB, repeat 3 domain"/>
    <property type="match status" value="1"/>
</dbReference>
<evidence type="ECO:0000256" key="3">
    <source>
        <dbReference type="ARBA" id="ARBA00022475"/>
    </source>
</evidence>
<evidence type="ECO:0000256" key="11">
    <source>
        <dbReference type="SAM" id="Phobius"/>
    </source>
</evidence>
<keyword evidence="4 11" id="KW-0812">Transmembrane</keyword>
<proteinExistence type="inferred from homology"/>
<evidence type="ECO:0000256" key="1">
    <source>
        <dbReference type="ARBA" id="ARBA00004162"/>
    </source>
</evidence>
<comment type="similarity">
    <text evidence="2">Belongs to the EccB family.</text>
</comment>
<reference evidence="12" key="1">
    <citation type="submission" date="2021-04" db="EMBL/GenBank/DDBJ databases">
        <title>Dactylosporangium aurantiacum NRRL B-8018 full assembly.</title>
        <authorList>
            <person name="Hartkoorn R.C."/>
            <person name="Beaudoing E."/>
            <person name="Hot D."/>
        </authorList>
    </citation>
    <scope>NUCLEOTIDE SEQUENCE</scope>
    <source>
        <strain evidence="12">NRRL B-8018</strain>
    </source>
</reference>
<gene>
    <name evidence="12" type="primary">eccB</name>
    <name evidence="12" type="ORF">Daura_14200</name>
</gene>
<evidence type="ECO:0000313" key="12">
    <source>
        <dbReference type="EMBL" id="UWZ57212.1"/>
    </source>
</evidence>
<keyword evidence="8 11" id="KW-1133">Transmembrane helix</keyword>
<feature type="compositionally biased region" description="Low complexity" evidence="10">
    <location>
        <begin position="462"/>
        <end position="501"/>
    </location>
</feature>
<dbReference type="KEGG" id="daur:Daura_14200"/>
<comment type="subcellular location">
    <subcellularLocation>
        <location evidence="1">Cell membrane</location>
        <topology evidence="1">Single-pass membrane protein</topology>
    </subcellularLocation>
</comment>
<protein>
    <submittedName>
        <fullName evidence="12">Type VII secretion protein EccB</fullName>
    </submittedName>
</protein>
<keyword evidence="3" id="KW-1003">Cell membrane</keyword>
<dbReference type="Pfam" id="PF05108">
    <property type="entry name" value="T7SS_ESX1_EccB"/>
    <property type="match status" value="1"/>
</dbReference>
<dbReference type="GO" id="GO:0016787">
    <property type="term" value="F:hydrolase activity"/>
    <property type="evidence" value="ECO:0007669"/>
    <property type="project" value="UniProtKB-KW"/>
</dbReference>
<dbReference type="PANTHER" id="PTHR40765:SF2">
    <property type="entry name" value="ESX-2 SECRETION SYSTEM ATPASE ECCB2"/>
    <property type="match status" value="1"/>
</dbReference>
<dbReference type="RefSeq" id="WP_156089921.1">
    <property type="nucleotide sequence ID" value="NZ_CP073767.1"/>
</dbReference>
<evidence type="ECO:0000313" key="13">
    <source>
        <dbReference type="Proteomes" id="UP001058003"/>
    </source>
</evidence>
<dbReference type="GO" id="GO:0005886">
    <property type="term" value="C:plasma membrane"/>
    <property type="evidence" value="ECO:0007669"/>
    <property type="project" value="UniProtKB-SubCell"/>
</dbReference>
<keyword evidence="5" id="KW-0547">Nucleotide-binding</keyword>
<dbReference type="InterPro" id="IPR007795">
    <property type="entry name" value="T7SS_EccB"/>
</dbReference>
<feature type="region of interest" description="Disordered" evidence="10">
    <location>
        <begin position="462"/>
        <end position="531"/>
    </location>
</feature>
<dbReference type="PANTHER" id="PTHR40765">
    <property type="entry name" value="ESX-2 SECRETION SYSTEM ATPASE ECCB2"/>
    <property type="match status" value="1"/>
</dbReference>
<evidence type="ECO:0000256" key="4">
    <source>
        <dbReference type="ARBA" id="ARBA00022692"/>
    </source>
</evidence>
<keyword evidence="9 11" id="KW-0472">Membrane</keyword>
<dbReference type="Proteomes" id="UP001058003">
    <property type="component" value="Chromosome"/>
</dbReference>
<keyword evidence="13" id="KW-1185">Reference proteome</keyword>
<accession>A0A9Q9IJE5</accession>
<name>A0A9Q9IJE5_9ACTN</name>
<feature type="compositionally biased region" description="Basic residues" evidence="10">
    <location>
        <begin position="502"/>
        <end position="518"/>
    </location>
</feature>
<dbReference type="InterPro" id="IPR044857">
    <property type="entry name" value="T7SS_EccB_R1"/>
</dbReference>
<dbReference type="Gene3D" id="3.30.2390.20">
    <property type="entry name" value="Type VII secretion system EccB, repeat 1 domain"/>
    <property type="match status" value="1"/>
</dbReference>
<evidence type="ECO:0000256" key="2">
    <source>
        <dbReference type="ARBA" id="ARBA00008149"/>
    </source>
</evidence>
<dbReference type="NCBIfam" id="TIGR03919">
    <property type="entry name" value="T7SS_EccB"/>
    <property type="match status" value="1"/>
</dbReference>
<organism evidence="12 13">
    <name type="scientific">Dactylosporangium aurantiacum</name>
    <dbReference type="NCBI Taxonomy" id="35754"/>
    <lineage>
        <taxon>Bacteria</taxon>
        <taxon>Bacillati</taxon>
        <taxon>Actinomycetota</taxon>
        <taxon>Actinomycetes</taxon>
        <taxon>Micromonosporales</taxon>
        <taxon>Micromonosporaceae</taxon>
        <taxon>Dactylosporangium</taxon>
    </lineage>
</organism>
<dbReference type="InterPro" id="IPR042485">
    <property type="entry name" value="T7SS_EccB_R3"/>
</dbReference>
<dbReference type="OrthoDB" id="3847604at2"/>
<feature type="transmembrane region" description="Helical" evidence="11">
    <location>
        <begin position="41"/>
        <end position="61"/>
    </location>
</feature>
<sequence>MVARYEQVRAYRFVTRRIVSAMLSGEPESNELPVRRLGMSLFGSLLVGMIVLAVVGVYGFINPSGGKPAENDIVIERESGARYVFIDGRLHPVLNFASARLIVGNPSPKVRTMSHKSLVNVPVGPPVGIRDAPDPPPPKNALLGLPWNVCGVRVTGAGEAATQLVIGRTPSGGVPLGEQALLVSTSANGELPSYLLWHDHRLRIADRTTLTALELASITPMRIDPALLDAVTAGPDLAAPRLPGAGQPSPKKVAGANAEVGAVYRSGQQYYVVTRTGLAAIGAVSAALLLANGKPAVEISATQTAQVLDTTPVEPEGFPQAKPAIRADTADTTLCAQFGTAAAGGRGTPALTLYGPGSEQLTLDPDRSTVRTATTADQVTLAEGHGALAQALPGGDGQATGTVYLITDQGIRYPLQDTGEVKAQAALGYEGVTPVGVPASLLALVPRGPTLDPEVARKFVAPAAPAPASTTKTPAPATSTAKPPSSAPPTSKAPSSPATSRSGRRAAQARRGARRWRRSDRVDFTGIDPVA</sequence>
<keyword evidence="6" id="KW-0378">Hydrolase</keyword>
<keyword evidence="7" id="KW-0067">ATP-binding</keyword>
<evidence type="ECO:0000256" key="10">
    <source>
        <dbReference type="SAM" id="MobiDB-lite"/>
    </source>
</evidence>
<evidence type="ECO:0000256" key="5">
    <source>
        <dbReference type="ARBA" id="ARBA00022741"/>
    </source>
</evidence>
<evidence type="ECO:0000256" key="6">
    <source>
        <dbReference type="ARBA" id="ARBA00022801"/>
    </source>
</evidence>
<dbReference type="GO" id="GO:0005576">
    <property type="term" value="C:extracellular region"/>
    <property type="evidence" value="ECO:0007669"/>
    <property type="project" value="TreeGrafter"/>
</dbReference>